<accession>A0A6S7I0S6</accession>
<evidence type="ECO:0000256" key="6">
    <source>
        <dbReference type="ARBA" id="ARBA00022729"/>
    </source>
</evidence>
<dbReference type="SUPFAM" id="SSF57196">
    <property type="entry name" value="EGF/Laminin"/>
    <property type="match status" value="1"/>
</dbReference>
<keyword evidence="10" id="KW-0325">Glycoprotein</keyword>
<dbReference type="FunFam" id="2.10.25.10:FF:000425">
    <property type="entry name" value="Eyes shut homolog"/>
    <property type="match status" value="1"/>
</dbReference>
<evidence type="ECO:0000256" key="9">
    <source>
        <dbReference type="ARBA" id="ARBA00023157"/>
    </source>
</evidence>
<evidence type="ECO:0000256" key="1">
    <source>
        <dbReference type="ARBA" id="ARBA00004496"/>
    </source>
</evidence>
<keyword evidence="9 11" id="KW-1015">Disulfide bond</keyword>
<dbReference type="GO" id="GO:0005509">
    <property type="term" value="F:calcium ion binding"/>
    <property type="evidence" value="ECO:0007669"/>
    <property type="project" value="InterPro"/>
</dbReference>
<dbReference type="PROSITE" id="PS50026">
    <property type="entry name" value="EGF_3"/>
    <property type="match status" value="1"/>
</dbReference>
<keyword evidence="8" id="KW-0106">Calcium</keyword>
<proteinExistence type="predicted"/>
<dbReference type="PROSITE" id="PS00022">
    <property type="entry name" value="EGF_1"/>
    <property type="match status" value="1"/>
</dbReference>
<evidence type="ECO:0000256" key="4">
    <source>
        <dbReference type="ARBA" id="ARBA00022525"/>
    </source>
</evidence>
<evidence type="ECO:0000256" key="10">
    <source>
        <dbReference type="ARBA" id="ARBA00023180"/>
    </source>
</evidence>
<evidence type="ECO:0000313" key="14">
    <source>
        <dbReference type="Proteomes" id="UP001152795"/>
    </source>
</evidence>
<evidence type="ECO:0000256" key="12">
    <source>
        <dbReference type="SAM" id="MobiDB-lite"/>
    </source>
</evidence>
<feature type="region of interest" description="Disordered" evidence="12">
    <location>
        <begin position="356"/>
        <end position="422"/>
    </location>
</feature>
<keyword evidence="6" id="KW-0732">Signal</keyword>
<reference evidence="13" key="1">
    <citation type="submission" date="2020-04" db="EMBL/GenBank/DDBJ databases">
        <authorList>
            <person name="Alioto T."/>
            <person name="Alioto T."/>
            <person name="Gomez Garrido J."/>
        </authorList>
    </citation>
    <scope>NUCLEOTIDE SEQUENCE</scope>
    <source>
        <strain evidence="13">A484AB</strain>
    </source>
</reference>
<dbReference type="InterPro" id="IPR001881">
    <property type="entry name" value="EGF-like_Ca-bd_dom"/>
</dbReference>
<feature type="disulfide bond" evidence="11">
    <location>
        <begin position="343"/>
        <end position="352"/>
    </location>
</feature>
<keyword evidence="5 11" id="KW-0245">EGF-like domain</keyword>
<feature type="compositionally biased region" description="Low complexity" evidence="12">
    <location>
        <begin position="360"/>
        <end position="387"/>
    </location>
</feature>
<comment type="caution">
    <text evidence="11">Lacks conserved residue(s) required for the propagation of feature annotation.</text>
</comment>
<evidence type="ECO:0000256" key="11">
    <source>
        <dbReference type="PROSITE-ProRule" id="PRU00076"/>
    </source>
</evidence>
<keyword evidence="3" id="KW-0963">Cytoplasm</keyword>
<dbReference type="CDD" id="cd00054">
    <property type="entry name" value="EGF_CA"/>
    <property type="match status" value="1"/>
</dbReference>
<organism evidence="13 14">
    <name type="scientific">Paramuricea clavata</name>
    <name type="common">Red gorgonian</name>
    <name type="synonym">Violescent sea-whip</name>
    <dbReference type="NCBI Taxonomy" id="317549"/>
    <lineage>
        <taxon>Eukaryota</taxon>
        <taxon>Metazoa</taxon>
        <taxon>Cnidaria</taxon>
        <taxon>Anthozoa</taxon>
        <taxon>Octocorallia</taxon>
        <taxon>Malacalcyonacea</taxon>
        <taxon>Plexauridae</taxon>
        <taxon>Paramuricea</taxon>
    </lineage>
</organism>
<dbReference type="AlphaFoldDB" id="A0A6S7I0S6"/>
<protein>
    <submittedName>
        <fullName evidence="13">Coagulation factor IX-like</fullName>
    </submittedName>
</protein>
<keyword evidence="4" id="KW-0964">Secreted</keyword>
<comment type="subcellular location">
    <subcellularLocation>
        <location evidence="1">Cytoplasm</location>
    </subcellularLocation>
    <subcellularLocation>
        <location evidence="2">Secreted</location>
    </subcellularLocation>
</comment>
<dbReference type="SMART" id="SM00179">
    <property type="entry name" value="EGF_CA"/>
    <property type="match status" value="1"/>
</dbReference>
<dbReference type="Pfam" id="PF00008">
    <property type="entry name" value="EGF"/>
    <property type="match status" value="1"/>
</dbReference>
<evidence type="ECO:0000256" key="2">
    <source>
        <dbReference type="ARBA" id="ARBA00004613"/>
    </source>
</evidence>
<dbReference type="OrthoDB" id="6060545at2759"/>
<evidence type="ECO:0000256" key="5">
    <source>
        <dbReference type="ARBA" id="ARBA00022536"/>
    </source>
</evidence>
<gene>
    <name evidence="13" type="ORF">PACLA_8A009491</name>
</gene>
<dbReference type="GO" id="GO:0005737">
    <property type="term" value="C:cytoplasm"/>
    <property type="evidence" value="ECO:0007669"/>
    <property type="project" value="UniProtKB-SubCell"/>
</dbReference>
<name>A0A6S7I0S6_PARCT</name>
<dbReference type="InterPro" id="IPR000742">
    <property type="entry name" value="EGF"/>
</dbReference>
<dbReference type="Proteomes" id="UP001152795">
    <property type="component" value="Unassembled WGS sequence"/>
</dbReference>
<evidence type="ECO:0000256" key="7">
    <source>
        <dbReference type="ARBA" id="ARBA00022737"/>
    </source>
</evidence>
<dbReference type="EMBL" id="CACRXK020006422">
    <property type="protein sequence ID" value="CAB4009340.1"/>
    <property type="molecule type" value="Genomic_DNA"/>
</dbReference>
<comment type="caution">
    <text evidence="13">The sequence shown here is derived from an EMBL/GenBank/DDBJ whole genome shotgun (WGS) entry which is preliminary data.</text>
</comment>
<evidence type="ECO:0000256" key="8">
    <source>
        <dbReference type="ARBA" id="ARBA00022837"/>
    </source>
</evidence>
<keyword evidence="14" id="KW-1185">Reference proteome</keyword>
<dbReference type="GO" id="GO:0005576">
    <property type="term" value="C:extracellular region"/>
    <property type="evidence" value="ECO:0007669"/>
    <property type="project" value="UniProtKB-SubCell"/>
</dbReference>
<dbReference type="Gene3D" id="2.10.25.10">
    <property type="entry name" value="Laminin"/>
    <property type="match status" value="1"/>
</dbReference>
<evidence type="ECO:0000256" key="3">
    <source>
        <dbReference type="ARBA" id="ARBA00022490"/>
    </source>
</evidence>
<sequence length="422" mass="47138">MFSFIAGCAIIESVYQWVIKINENVEDIGYHVERLTSNLKGSLEPLLPPLIVQYNNKMNSIKQDVKWKNSSVLHLTRQGVTTFVQIEMAWKCPKVESSIKSGLKDLRDARDKCITILRESNNLLRFFDKGWRQLKSTLSSQTLRKQLEDIKALCLDIRQSSCVSTIDKYLRQISNANYGVTFGLQEEIINTLAAIKYTFSCLKRKQRVITTVSEHCQKGNENFNKVYLEAVQDFFPNKDLCTGLAGKDYTTKDVVLKQLRILAFEKGFYSSCELNNREVITKTCLDYSTKGITYDLLPQERSRLLNDCKKIAPGQLGKIQCNPTVCQNGGKCQEKLNTYVCACPKRFKGQHCEIDTASQSGSESGDNNENGSGSDTDGGSDSETGSNTDGGSGTGSDEERGSDTNGGSEIYSDTDDFASRFD</sequence>
<dbReference type="SMART" id="SM00181">
    <property type="entry name" value="EGF"/>
    <property type="match status" value="1"/>
</dbReference>
<keyword evidence="7" id="KW-0677">Repeat</keyword>
<evidence type="ECO:0000313" key="13">
    <source>
        <dbReference type="EMBL" id="CAB4009340.1"/>
    </source>
</evidence>